<organism evidence="1 2">
    <name type="scientific">Cyanidiococcus yangmingshanensis</name>
    <dbReference type="NCBI Taxonomy" id="2690220"/>
    <lineage>
        <taxon>Eukaryota</taxon>
        <taxon>Rhodophyta</taxon>
        <taxon>Bangiophyceae</taxon>
        <taxon>Cyanidiales</taxon>
        <taxon>Cyanidiaceae</taxon>
        <taxon>Cyanidiococcus</taxon>
    </lineage>
</organism>
<dbReference type="Proteomes" id="UP000530660">
    <property type="component" value="Unassembled WGS sequence"/>
</dbReference>
<keyword evidence="2" id="KW-1185">Reference proteome</keyword>
<proteinExistence type="predicted"/>
<dbReference type="OrthoDB" id="10578981at2759"/>
<dbReference type="EMBL" id="VWRR01000013">
    <property type="protein sequence ID" value="KAF6001661.1"/>
    <property type="molecule type" value="Genomic_DNA"/>
</dbReference>
<comment type="caution">
    <text evidence="1">The sequence shown here is derived from an EMBL/GenBank/DDBJ whole genome shotgun (WGS) entry which is preliminary data.</text>
</comment>
<protein>
    <submittedName>
        <fullName evidence="1">Uncharacterized protein</fullName>
    </submittedName>
</protein>
<evidence type="ECO:0000313" key="1">
    <source>
        <dbReference type="EMBL" id="KAF6001661.1"/>
    </source>
</evidence>
<sequence>MRTTGVWLLTPTAHPGRRNGSRIGGEPVSMASGALGETLRDLERQGFQLLLQVRVPASFKNTKESLSERNFGERLFCIFMRQAEDSSGERTQAAVATSTWRCVSFLVDPLCPEVRPMPRATRPLREKPAALAQFWRDLDQQAADSASVAFETKLKLEPTTSGFDAQCAQETQRGSEFVQESLGLDWQKEPEASYDEEGLTSDSEDDDVLVNEARLRLERCPRQCARYGAQVPLRLSELHATRSCSANREALQTMRRSDVVRVADLCSEMHISAPTIGGNKFVAFAAERSHRR</sequence>
<gene>
    <name evidence="1" type="ORF">F1559_001025</name>
</gene>
<accession>A0A7J7IH68</accession>
<dbReference type="AlphaFoldDB" id="A0A7J7IH68"/>
<evidence type="ECO:0000313" key="2">
    <source>
        <dbReference type="Proteomes" id="UP000530660"/>
    </source>
</evidence>
<reference evidence="1 2" key="1">
    <citation type="journal article" date="2020" name="J. Phycol.">
        <title>Comparative genome analysis reveals Cyanidiococcus gen. nov., a new extremophilic red algal genus sister to Cyanidioschyzon (Cyanidioschyzonaceae, Rhodophyta).</title>
        <authorList>
            <person name="Liu S.-L."/>
            <person name="Chiang Y.-R."/>
            <person name="Yoon H.S."/>
            <person name="Fu H.-Y."/>
        </authorList>
    </citation>
    <scope>NUCLEOTIDE SEQUENCE [LARGE SCALE GENOMIC DNA]</scope>
    <source>
        <strain evidence="1 2">THAL066</strain>
    </source>
</reference>
<name>A0A7J7IH68_9RHOD</name>